<name>A0A4Q9KH60_9ACTN</name>
<dbReference type="RefSeq" id="WP_131166811.1">
    <property type="nucleotide sequence ID" value="NZ_SDMQ01000001.1"/>
</dbReference>
<feature type="transmembrane region" description="Helical" evidence="1">
    <location>
        <begin position="25"/>
        <end position="44"/>
    </location>
</feature>
<evidence type="ECO:0000313" key="3">
    <source>
        <dbReference type="Proteomes" id="UP000292373"/>
    </source>
</evidence>
<gene>
    <name evidence="2" type="ORF">ET989_01725</name>
</gene>
<accession>A0A4Q9KH60</accession>
<reference evidence="2 3" key="1">
    <citation type="submission" date="2019-01" db="EMBL/GenBank/DDBJ databases">
        <title>Lactibacter flavus gen. nov., sp. nov., a novel bacterium of the family Propionibacteriaceae isolated from raw milk and dairy products.</title>
        <authorList>
            <person name="Huptas C."/>
            <person name="Wenning M."/>
            <person name="Breitenwieser F."/>
            <person name="Doll E."/>
            <person name="Von Neubeck M."/>
            <person name="Busse H.-J."/>
            <person name="Scherer S."/>
        </authorList>
    </citation>
    <scope>NUCLEOTIDE SEQUENCE [LARGE SCALE GENOMIC DNA]</scope>
    <source>
        <strain evidence="2 3">KCTC 33808</strain>
    </source>
</reference>
<dbReference type="AlphaFoldDB" id="A0A4Q9KH60"/>
<dbReference type="Proteomes" id="UP000292373">
    <property type="component" value="Unassembled WGS sequence"/>
</dbReference>
<keyword evidence="1" id="KW-0812">Transmembrane</keyword>
<evidence type="ECO:0008006" key="4">
    <source>
        <dbReference type="Google" id="ProtNLM"/>
    </source>
</evidence>
<dbReference type="EMBL" id="SDMQ01000001">
    <property type="protein sequence ID" value="TBT88683.1"/>
    <property type="molecule type" value="Genomic_DNA"/>
</dbReference>
<keyword evidence="1" id="KW-1133">Transmembrane helix</keyword>
<evidence type="ECO:0000313" key="2">
    <source>
        <dbReference type="EMBL" id="TBT88683.1"/>
    </source>
</evidence>
<keyword evidence="3" id="KW-1185">Reference proteome</keyword>
<comment type="caution">
    <text evidence="2">The sequence shown here is derived from an EMBL/GenBank/DDBJ whole genome shotgun (WGS) entry which is preliminary data.</text>
</comment>
<sequence>MALFHGVSEAAVEAGRTAAPLSGYLVVWGLCGLTAAVCALLLLVGVPKDAFTRSTVSDPAPR</sequence>
<proteinExistence type="predicted"/>
<organism evidence="2 3">
    <name type="scientific">Propioniciclava sinopodophylli</name>
    <dbReference type="NCBI Taxonomy" id="1837344"/>
    <lineage>
        <taxon>Bacteria</taxon>
        <taxon>Bacillati</taxon>
        <taxon>Actinomycetota</taxon>
        <taxon>Actinomycetes</taxon>
        <taxon>Propionibacteriales</taxon>
        <taxon>Propionibacteriaceae</taxon>
        <taxon>Propioniciclava</taxon>
    </lineage>
</organism>
<protein>
    <recommendedName>
        <fullName evidence="4">MFS transporter</fullName>
    </recommendedName>
</protein>
<keyword evidence="1" id="KW-0472">Membrane</keyword>
<evidence type="ECO:0000256" key="1">
    <source>
        <dbReference type="SAM" id="Phobius"/>
    </source>
</evidence>